<dbReference type="STRING" id="1838286.Verru16b_02520"/>
<feature type="transmembrane region" description="Helical" evidence="1">
    <location>
        <begin position="84"/>
        <end position="107"/>
    </location>
</feature>
<dbReference type="Gene3D" id="1.25.40.10">
    <property type="entry name" value="Tetratricopeptide repeat domain"/>
    <property type="match status" value="1"/>
</dbReference>
<keyword evidence="1" id="KW-1133">Transmembrane helix</keyword>
<dbReference type="AlphaFoldDB" id="A0A1D8AX26"/>
<sequence>MFWWALLYWNARKTWFRLKGPTRDSCPCQVFSDSGHALDSRCNAVTHWRQPARFRRVCPLLTETKEGWRCGVDAERVRPFWGRAALYGGAAFLSLYLAATLAVFAFLRTASYDTSYLTVVWPPLWSELRGSQEKLYATRAQQALAKGDYAEAILALQLVCEINPQNYPAALTLATLSQIAGQPYVAEHIYARLMHEVPEQRPATAQIWIRALLARGDYPQIKPLATAMLSEDSGRREAWLHTLLFSARQTRDQSALETLLNHHTDLPEWCLELARIELLLLQRHPDQALPLLTRVHGRPGSPYLPYYQAETLMDLGRFEAASDLINAYGSRLPLEEAAFLRLRLFEAQKWTSLMGPEYDNLLSYPMTPRLAAQFCAWFIRSPDAAAFTRYAERFQRHGPPLSSDTLPLYHATYLAAIACKDTARAEELAGTITRFTAANAKAVRAVGDLLLQGAGQQQLSQLLPLVPLPVEVIYVVLDRPTAPARKP</sequence>
<proteinExistence type="predicted"/>
<protein>
    <recommendedName>
        <fullName evidence="4">Tetratricopeptide repeat protein</fullName>
    </recommendedName>
</protein>
<evidence type="ECO:0000313" key="2">
    <source>
        <dbReference type="EMBL" id="AOS45439.1"/>
    </source>
</evidence>
<dbReference type="InterPro" id="IPR011990">
    <property type="entry name" value="TPR-like_helical_dom_sf"/>
</dbReference>
<keyword evidence="1" id="KW-0812">Transmembrane</keyword>
<dbReference type="EMBL" id="CP016094">
    <property type="protein sequence ID" value="AOS45439.1"/>
    <property type="molecule type" value="Genomic_DNA"/>
</dbReference>
<gene>
    <name evidence="2" type="ORF">Verru16b_02520</name>
</gene>
<dbReference type="Proteomes" id="UP000095228">
    <property type="component" value="Chromosome"/>
</dbReference>
<name>A0A1D8AX26_9BACT</name>
<accession>A0A1D8AX26</accession>
<evidence type="ECO:0008006" key="4">
    <source>
        <dbReference type="Google" id="ProtNLM"/>
    </source>
</evidence>
<evidence type="ECO:0000256" key="1">
    <source>
        <dbReference type="SAM" id="Phobius"/>
    </source>
</evidence>
<keyword evidence="3" id="KW-1185">Reference proteome</keyword>
<evidence type="ECO:0000313" key="3">
    <source>
        <dbReference type="Proteomes" id="UP000095228"/>
    </source>
</evidence>
<keyword evidence="1" id="KW-0472">Membrane</keyword>
<dbReference type="PATRIC" id="fig|1838286.3.peg.2531"/>
<reference evidence="2 3" key="1">
    <citation type="submission" date="2016-06" db="EMBL/GenBank/DDBJ databases">
        <title>Three novel species with peptidoglycan cell walls form the new genus Lacunisphaera gen. nov. in the family Opitutaceae of the verrucomicrobial subdivision 4.</title>
        <authorList>
            <person name="Rast P."/>
            <person name="Gloeckner I."/>
            <person name="Jogler M."/>
            <person name="Boedeker C."/>
            <person name="Jeske O."/>
            <person name="Wiegand S."/>
            <person name="Reinhardt R."/>
            <person name="Schumann P."/>
            <person name="Rohde M."/>
            <person name="Spring S."/>
            <person name="Gloeckner F.O."/>
            <person name="Jogler C."/>
        </authorList>
    </citation>
    <scope>NUCLEOTIDE SEQUENCE [LARGE SCALE GENOMIC DNA]</scope>
    <source>
        <strain evidence="2 3">IG16b</strain>
    </source>
</reference>
<dbReference type="SUPFAM" id="SSF48452">
    <property type="entry name" value="TPR-like"/>
    <property type="match status" value="1"/>
</dbReference>
<organism evidence="2 3">
    <name type="scientific">Lacunisphaera limnophila</name>
    <dbReference type="NCBI Taxonomy" id="1838286"/>
    <lineage>
        <taxon>Bacteria</taxon>
        <taxon>Pseudomonadati</taxon>
        <taxon>Verrucomicrobiota</taxon>
        <taxon>Opitutia</taxon>
        <taxon>Opitutales</taxon>
        <taxon>Opitutaceae</taxon>
        <taxon>Lacunisphaera</taxon>
    </lineage>
</organism>
<dbReference type="KEGG" id="obg:Verru16b_02520"/>